<dbReference type="SMART" id="SM00387">
    <property type="entry name" value="HATPase_c"/>
    <property type="match status" value="1"/>
</dbReference>
<dbReference type="PROSITE" id="PS50110">
    <property type="entry name" value="RESPONSE_REGULATORY"/>
    <property type="match status" value="1"/>
</dbReference>
<keyword evidence="7" id="KW-0067">ATP-binding</keyword>
<dbReference type="AlphaFoldDB" id="A0A0S7WLV4"/>
<dbReference type="InterPro" id="IPR003661">
    <property type="entry name" value="HisK_dim/P_dom"/>
</dbReference>
<feature type="region of interest" description="Disordered" evidence="11">
    <location>
        <begin position="387"/>
        <end position="409"/>
    </location>
</feature>
<dbReference type="InterPro" id="IPR001789">
    <property type="entry name" value="Sig_transdc_resp-reg_receiver"/>
</dbReference>
<keyword evidence="3 9" id="KW-0597">Phosphoprotein</keyword>
<accession>A0A0S7WLV4</accession>
<keyword evidence="10" id="KW-0175">Coiled coil</keyword>
<dbReference type="InterPro" id="IPR003594">
    <property type="entry name" value="HATPase_dom"/>
</dbReference>
<feature type="compositionally biased region" description="Acidic residues" evidence="11">
    <location>
        <begin position="400"/>
        <end position="409"/>
    </location>
</feature>
<evidence type="ECO:0000256" key="3">
    <source>
        <dbReference type="ARBA" id="ARBA00022553"/>
    </source>
</evidence>
<evidence type="ECO:0000313" key="15">
    <source>
        <dbReference type="Proteomes" id="UP000051124"/>
    </source>
</evidence>
<dbReference type="Pfam" id="PF00072">
    <property type="entry name" value="Response_reg"/>
    <property type="match status" value="1"/>
</dbReference>
<keyword evidence="6" id="KW-0418">Kinase</keyword>
<evidence type="ECO:0000256" key="6">
    <source>
        <dbReference type="ARBA" id="ARBA00022777"/>
    </source>
</evidence>
<dbReference type="SUPFAM" id="SSF55874">
    <property type="entry name" value="ATPase domain of HSP90 chaperone/DNA topoisomerase II/histidine kinase"/>
    <property type="match status" value="1"/>
</dbReference>
<evidence type="ECO:0000259" key="12">
    <source>
        <dbReference type="PROSITE" id="PS50109"/>
    </source>
</evidence>
<dbReference type="InterPro" id="IPR011006">
    <property type="entry name" value="CheY-like_superfamily"/>
</dbReference>
<evidence type="ECO:0000256" key="9">
    <source>
        <dbReference type="PROSITE-ProRule" id="PRU00169"/>
    </source>
</evidence>
<dbReference type="SUPFAM" id="SSF47384">
    <property type="entry name" value="Homodimeric domain of signal transducing histidine kinase"/>
    <property type="match status" value="1"/>
</dbReference>
<dbReference type="Pfam" id="PF00512">
    <property type="entry name" value="HisKA"/>
    <property type="match status" value="1"/>
</dbReference>
<reference evidence="14 15" key="1">
    <citation type="journal article" date="2015" name="Microbiome">
        <title>Genomic resolution of linkages in carbon, nitrogen, and sulfur cycling among widespread estuary sediment bacteria.</title>
        <authorList>
            <person name="Baker B.J."/>
            <person name="Lazar C.S."/>
            <person name="Teske A.P."/>
            <person name="Dick G.J."/>
        </authorList>
    </citation>
    <scope>NUCLEOTIDE SEQUENCE [LARGE SCALE GENOMIC DNA]</scope>
    <source>
        <strain evidence="14">DG_26</strain>
    </source>
</reference>
<evidence type="ECO:0000256" key="5">
    <source>
        <dbReference type="ARBA" id="ARBA00022741"/>
    </source>
</evidence>
<keyword evidence="8" id="KW-0902">Two-component regulatory system</keyword>
<organism evidence="14 15">
    <name type="scientific">candidate division TA06 bacterium DG_26</name>
    <dbReference type="NCBI Taxonomy" id="1703771"/>
    <lineage>
        <taxon>Bacteria</taxon>
        <taxon>Bacteria division TA06</taxon>
    </lineage>
</organism>
<dbReference type="InterPro" id="IPR005467">
    <property type="entry name" value="His_kinase_dom"/>
</dbReference>
<evidence type="ECO:0000256" key="4">
    <source>
        <dbReference type="ARBA" id="ARBA00022679"/>
    </source>
</evidence>
<evidence type="ECO:0000259" key="13">
    <source>
        <dbReference type="PROSITE" id="PS50110"/>
    </source>
</evidence>
<dbReference type="CDD" id="cd00082">
    <property type="entry name" value="HisKA"/>
    <property type="match status" value="1"/>
</dbReference>
<evidence type="ECO:0000256" key="1">
    <source>
        <dbReference type="ARBA" id="ARBA00000085"/>
    </source>
</evidence>
<dbReference type="GO" id="GO:0005524">
    <property type="term" value="F:ATP binding"/>
    <property type="evidence" value="ECO:0007669"/>
    <property type="project" value="UniProtKB-KW"/>
</dbReference>
<name>A0A0S7WLV4_UNCT6</name>
<dbReference type="Proteomes" id="UP000051124">
    <property type="component" value="Unassembled WGS sequence"/>
</dbReference>
<feature type="modified residue" description="4-aspartylphosphate" evidence="9">
    <location>
        <position position="55"/>
    </location>
</feature>
<proteinExistence type="predicted"/>
<dbReference type="PROSITE" id="PS50109">
    <property type="entry name" value="HIS_KIN"/>
    <property type="match status" value="1"/>
</dbReference>
<feature type="coiled-coil region" evidence="10">
    <location>
        <begin position="126"/>
        <end position="156"/>
    </location>
</feature>
<feature type="domain" description="Response regulatory" evidence="13">
    <location>
        <begin position="6"/>
        <end position="120"/>
    </location>
</feature>
<evidence type="ECO:0000256" key="8">
    <source>
        <dbReference type="ARBA" id="ARBA00023012"/>
    </source>
</evidence>
<dbReference type="InterPro" id="IPR036890">
    <property type="entry name" value="HATPase_C_sf"/>
</dbReference>
<evidence type="ECO:0000256" key="10">
    <source>
        <dbReference type="SAM" id="Coils"/>
    </source>
</evidence>
<dbReference type="PANTHER" id="PTHR43065:SF10">
    <property type="entry name" value="PEROXIDE STRESS-ACTIVATED HISTIDINE KINASE MAK3"/>
    <property type="match status" value="1"/>
</dbReference>
<evidence type="ECO:0000313" key="14">
    <source>
        <dbReference type="EMBL" id="KPJ51150.1"/>
    </source>
</evidence>
<dbReference type="EMBL" id="LIZT01000005">
    <property type="protein sequence ID" value="KPJ51150.1"/>
    <property type="molecule type" value="Genomic_DNA"/>
</dbReference>
<dbReference type="Gene3D" id="1.10.287.130">
    <property type="match status" value="1"/>
</dbReference>
<evidence type="ECO:0000256" key="2">
    <source>
        <dbReference type="ARBA" id="ARBA00012438"/>
    </source>
</evidence>
<dbReference type="Pfam" id="PF02518">
    <property type="entry name" value="HATPase_c"/>
    <property type="match status" value="1"/>
</dbReference>
<dbReference type="EC" id="2.7.13.3" evidence="2"/>
<dbReference type="SUPFAM" id="SSF52172">
    <property type="entry name" value="CheY-like"/>
    <property type="match status" value="1"/>
</dbReference>
<gene>
    <name evidence="14" type="ORF">AMJ40_00660</name>
</gene>
<evidence type="ECO:0000256" key="11">
    <source>
        <dbReference type="SAM" id="MobiDB-lite"/>
    </source>
</evidence>
<comment type="caution">
    <text evidence="14">The sequence shown here is derived from an EMBL/GenBank/DDBJ whole genome shotgun (WGS) entry which is preliminary data.</text>
</comment>
<dbReference type="Gene3D" id="3.30.565.10">
    <property type="entry name" value="Histidine kinase-like ATPase, C-terminal domain"/>
    <property type="match status" value="1"/>
</dbReference>
<sequence length="409" mass="45991">MDARPKILIVDDDEGMRDTLRDILEEEGYMVACASSGKQGLRTISEEFHNLTLIDIRLPDMSGLHLLEQVKRSSPDTACMLITGFASIETSVEALNLGAEAYIVKPLNIEQVKMSIHRALERQSLVIENRRLLESLKESNEKLKEEIRKKEVLQTKLIESEKLSALGKLVAGMRHEINNPLCAIMGRTQLLREAVERPSPHPRIKDGLDVIEAEGRRIVRILEYLDLFCTPWTVGLRAVDVNRTIERALAWTGNDTPHIEVVKEFERALPRITANEEGLMNLFNNLINNARDAMRNGGTLQISTRLQPDERSIAVVFRDTGEGIPRENLEHVFEPFFTTRDPGKGIGLGLSIAYHIVKEHGGEMVIASEEDNGTAFTITLPVTRESRTYEAQSIHKKGETDEENSGGRR</sequence>
<feature type="domain" description="Histidine kinase" evidence="12">
    <location>
        <begin position="172"/>
        <end position="384"/>
    </location>
</feature>
<evidence type="ECO:0000256" key="7">
    <source>
        <dbReference type="ARBA" id="ARBA00022840"/>
    </source>
</evidence>
<dbReference type="SMART" id="SM00388">
    <property type="entry name" value="HisKA"/>
    <property type="match status" value="1"/>
</dbReference>
<comment type="catalytic activity">
    <reaction evidence="1">
        <text>ATP + protein L-histidine = ADP + protein N-phospho-L-histidine.</text>
        <dbReference type="EC" id="2.7.13.3"/>
    </reaction>
</comment>
<dbReference type="PRINTS" id="PR00344">
    <property type="entry name" value="BCTRLSENSOR"/>
</dbReference>
<dbReference type="GO" id="GO:0000155">
    <property type="term" value="F:phosphorelay sensor kinase activity"/>
    <property type="evidence" value="ECO:0007669"/>
    <property type="project" value="InterPro"/>
</dbReference>
<protein>
    <recommendedName>
        <fullName evidence="2">histidine kinase</fullName>
        <ecNumber evidence="2">2.7.13.3</ecNumber>
    </recommendedName>
</protein>
<dbReference type="InterPro" id="IPR036097">
    <property type="entry name" value="HisK_dim/P_sf"/>
</dbReference>
<dbReference type="SMART" id="SM00448">
    <property type="entry name" value="REC"/>
    <property type="match status" value="1"/>
</dbReference>
<dbReference type="PANTHER" id="PTHR43065">
    <property type="entry name" value="SENSOR HISTIDINE KINASE"/>
    <property type="match status" value="1"/>
</dbReference>
<keyword evidence="5" id="KW-0547">Nucleotide-binding</keyword>
<dbReference type="Gene3D" id="3.40.50.2300">
    <property type="match status" value="1"/>
</dbReference>
<keyword evidence="4" id="KW-0808">Transferase</keyword>
<dbReference type="InterPro" id="IPR004358">
    <property type="entry name" value="Sig_transdc_His_kin-like_C"/>
</dbReference>